<keyword evidence="2" id="KW-1185">Reference proteome</keyword>
<dbReference type="EC" id="2.1.1.79" evidence="1"/>
<dbReference type="InterPro" id="IPR029063">
    <property type="entry name" value="SAM-dependent_MTases_sf"/>
</dbReference>
<dbReference type="RefSeq" id="WP_246386458.1">
    <property type="nucleotide sequence ID" value="NZ_JACHWY010000001.1"/>
</dbReference>
<protein>
    <submittedName>
        <fullName evidence="1">Cyclopropane-fatty-acyl-phospholipid synthase</fullName>
        <ecNumber evidence="1">2.1.1.79</ecNumber>
    </submittedName>
</protein>
<dbReference type="PANTHER" id="PTHR43832">
    <property type="match status" value="1"/>
</dbReference>
<keyword evidence="1" id="KW-0489">Methyltransferase</keyword>
<gene>
    <name evidence="1" type="ORF">FHR99_001061</name>
</gene>
<dbReference type="Pfam" id="PF02353">
    <property type="entry name" value="CMAS"/>
    <property type="match status" value="1"/>
</dbReference>
<evidence type="ECO:0000313" key="1">
    <source>
        <dbReference type="EMBL" id="MBB3046825.1"/>
    </source>
</evidence>
<proteinExistence type="predicted"/>
<dbReference type="PANTHER" id="PTHR43832:SF1">
    <property type="entry name" value="S-ADENOSYL-L-METHIONINE-DEPENDENT METHYLTRANSFERASES SUPERFAMILY PROTEIN"/>
    <property type="match status" value="1"/>
</dbReference>
<dbReference type="FunFam" id="3.40.50.150:FF:000554">
    <property type="entry name" value="Cation-transporting ATPase"/>
    <property type="match status" value="1"/>
</dbReference>
<dbReference type="AlphaFoldDB" id="A0A7W4W3L0"/>
<dbReference type="SUPFAM" id="SSF53335">
    <property type="entry name" value="S-adenosyl-L-methionine-dependent methyltransferases"/>
    <property type="match status" value="1"/>
</dbReference>
<evidence type="ECO:0000313" key="2">
    <source>
        <dbReference type="Proteomes" id="UP000537130"/>
    </source>
</evidence>
<organism evidence="1 2">
    <name type="scientific">Litorivivens lipolytica</name>
    <dbReference type="NCBI Taxonomy" id="1524264"/>
    <lineage>
        <taxon>Bacteria</taxon>
        <taxon>Pseudomonadati</taxon>
        <taxon>Pseudomonadota</taxon>
        <taxon>Gammaproteobacteria</taxon>
        <taxon>Litorivivens</taxon>
    </lineage>
</organism>
<keyword evidence="1" id="KW-0808">Transferase</keyword>
<dbReference type="CDD" id="cd02440">
    <property type="entry name" value="AdoMet_MTases"/>
    <property type="match status" value="1"/>
</dbReference>
<dbReference type="EMBL" id="JACHWY010000001">
    <property type="protein sequence ID" value="MBB3046825.1"/>
    <property type="molecule type" value="Genomic_DNA"/>
</dbReference>
<sequence>MDIIDLCERGFIPDALARAGMRRLIAQRLVDEANGDGEARSERFNHFIDELRNSPIAINTDDANEQHYEVPAEFFHGHLGSHLKYSCCLYPRGDESLDEAERLMLELYAERAKLQDGMRILDLGCGWGSLSLWLAQRYPNAEIVGLSNSHGQREFILNQAKARGIDNLTIYTGSIVEFEMPADEAPFDRALSIEMFEHMKNYGALLEKLRPWLKDDGRLFVHIFIHKLLAYHFEDKSRDDWMTRYFFSGGTMPSEHLLYHFQRDFTVERHWWVSGQHYEKTANQWLEKLDSRRRELMPVLEACYGADAAIWFQRWRMFYMAVAEMFGFDGGNEWGVGHYLLAPS</sequence>
<comment type="caution">
    <text evidence="1">The sequence shown here is derived from an EMBL/GenBank/DDBJ whole genome shotgun (WGS) entry which is preliminary data.</text>
</comment>
<dbReference type="Gene3D" id="3.40.50.150">
    <property type="entry name" value="Vaccinia Virus protein VP39"/>
    <property type="match status" value="1"/>
</dbReference>
<dbReference type="GO" id="GO:0032259">
    <property type="term" value="P:methylation"/>
    <property type="evidence" value="ECO:0007669"/>
    <property type="project" value="UniProtKB-KW"/>
</dbReference>
<accession>A0A7W4W3L0</accession>
<dbReference type="Proteomes" id="UP000537130">
    <property type="component" value="Unassembled WGS sequence"/>
</dbReference>
<name>A0A7W4W3L0_9GAMM</name>
<reference evidence="1 2" key="1">
    <citation type="submission" date="2020-08" db="EMBL/GenBank/DDBJ databases">
        <title>Genomic Encyclopedia of Type Strains, Phase III (KMG-III): the genomes of soil and plant-associated and newly described type strains.</title>
        <authorList>
            <person name="Whitman W."/>
        </authorList>
    </citation>
    <scope>NUCLEOTIDE SEQUENCE [LARGE SCALE GENOMIC DNA]</scope>
    <source>
        <strain evidence="1 2">CECT 8654</strain>
    </source>
</reference>
<dbReference type="GO" id="GO:0008825">
    <property type="term" value="F:cyclopropane-fatty-acyl-phospholipid synthase activity"/>
    <property type="evidence" value="ECO:0007669"/>
    <property type="project" value="UniProtKB-EC"/>
</dbReference>